<organism evidence="1">
    <name type="scientific">marine sediment metagenome</name>
    <dbReference type="NCBI Taxonomy" id="412755"/>
    <lineage>
        <taxon>unclassified sequences</taxon>
        <taxon>metagenomes</taxon>
        <taxon>ecological metagenomes</taxon>
    </lineage>
</organism>
<proteinExistence type="predicted"/>
<sequence length="87" mass="10097">QENLALSILIIKSVGVSMIEETGKIRDYIMSETSNQEVKRQLTNLAKSQPNYHKSAKKQLQWYNGKWIYWYHDKDGSTHAITQDKLG</sequence>
<reference evidence="1" key="1">
    <citation type="journal article" date="2014" name="Front. Microbiol.">
        <title>High frequency of phylogenetically diverse reductive dehalogenase-homologous genes in deep subseafloor sedimentary metagenomes.</title>
        <authorList>
            <person name="Kawai M."/>
            <person name="Futagami T."/>
            <person name="Toyoda A."/>
            <person name="Takaki Y."/>
            <person name="Nishi S."/>
            <person name="Hori S."/>
            <person name="Arai W."/>
            <person name="Tsubouchi T."/>
            <person name="Morono Y."/>
            <person name="Uchiyama I."/>
            <person name="Ito T."/>
            <person name="Fujiyama A."/>
            <person name="Inagaki F."/>
            <person name="Takami H."/>
        </authorList>
    </citation>
    <scope>NUCLEOTIDE SEQUENCE</scope>
    <source>
        <strain evidence="1">Expedition CK06-06</strain>
    </source>
</reference>
<dbReference type="EMBL" id="BARW01008617">
    <property type="protein sequence ID" value="GAI86071.1"/>
    <property type="molecule type" value="Genomic_DNA"/>
</dbReference>
<gene>
    <name evidence="1" type="ORF">S12H4_17591</name>
</gene>
<protein>
    <submittedName>
        <fullName evidence="1">Uncharacterized protein</fullName>
    </submittedName>
</protein>
<dbReference type="AlphaFoldDB" id="X1T3V9"/>
<name>X1T3V9_9ZZZZ</name>
<comment type="caution">
    <text evidence="1">The sequence shown here is derived from an EMBL/GenBank/DDBJ whole genome shotgun (WGS) entry which is preliminary data.</text>
</comment>
<feature type="non-terminal residue" evidence="1">
    <location>
        <position position="1"/>
    </location>
</feature>
<evidence type="ECO:0000313" key="1">
    <source>
        <dbReference type="EMBL" id="GAI86071.1"/>
    </source>
</evidence>
<accession>X1T3V9</accession>